<reference evidence="2 3" key="1">
    <citation type="journal article" date="2015" name="Genome Announc.">
        <title>Expanding the biotechnology potential of lactobacilli through comparative genomics of 213 strains and associated genera.</title>
        <authorList>
            <person name="Sun Z."/>
            <person name="Harris H.M."/>
            <person name="McCann A."/>
            <person name="Guo C."/>
            <person name="Argimon S."/>
            <person name="Zhang W."/>
            <person name="Yang X."/>
            <person name="Jeffery I.B."/>
            <person name="Cooney J.C."/>
            <person name="Kagawa T.F."/>
            <person name="Liu W."/>
            <person name="Song Y."/>
            <person name="Salvetti E."/>
            <person name="Wrobel A."/>
            <person name="Rasinkangas P."/>
            <person name="Parkhill J."/>
            <person name="Rea M.C."/>
            <person name="O'Sullivan O."/>
            <person name="Ritari J."/>
            <person name="Douillard F.P."/>
            <person name="Paul Ross R."/>
            <person name="Yang R."/>
            <person name="Briner A.E."/>
            <person name="Felis G.E."/>
            <person name="de Vos W.M."/>
            <person name="Barrangou R."/>
            <person name="Klaenhammer T.R."/>
            <person name="Caufield P.W."/>
            <person name="Cui Y."/>
            <person name="Zhang H."/>
            <person name="O'Toole P.W."/>
        </authorList>
    </citation>
    <scope>NUCLEOTIDE SEQUENCE [LARGE SCALE GENOMIC DNA]</scope>
    <source>
        <strain evidence="2 3">DSM 24302</strain>
    </source>
</reference>
<gene>
    <name evidence="2" type="ORF">FC56_GL001136</name>
</gene>
<keyword evidence="1" id="KW-0472">Membrane</keyword>
<feature type="transmembrane region" description="Helical" evidence="1">
    <location>
        <begin position="130"/>
        <end position="154"/>
    </location>
</feature>
<dbReference type="RefSeq" id="WP_056977273.1">
    <property type="nucleotide sequence ID" value="NZ_AYZR01000004.1"/>
</dbReference>
<evidence type="ECO:0000256" key="1">
    <source>
        <dbReference type="SAM" id="Phobius"/>
    </source>
</evidence>
<keyword evidence="1" id="KW-0812">Transmembrane</keyword>
<dbReference type="EMBL" id="AYZR01000004">
    <property type="protein sequence ID" value="KRM94188.1"/>
    <property type="molecule type" value="Genomic_DNA"/>
</dbReference>
<dbReference type="AlphaFoldDB" id="A0A0R2D275"/>
<sequence length="225" mass="24452">MARDVQQYLDELKNRLAGHLTAEEIDDVVEFYAEYLQDAGLVTKSEVESRLGTPKQLTHKVLADYSINADESNSEFSSNDQAVKEKIQKQDGRSNVMLIWLVILGIASTPLTIPLALAVLAVLFAGMLTVGALLFAAVVMVGTVFVLSVIAIYIGIMMVLTNANVALFYLGVGVTGLGALFIGIPIAISVLKWAVAMIAIAISWLYRKITKKQPKVKGDNHEETN</sequence>
<dbReference type="Proteomes" id="UP000051256">
    <property type="component" value="Unassembled WGS sequence"/>
</dbReference>
<feature type="transmembrane region" description="Helical" evidence="1">
    <location>
        <begin position="96"/>
        <end position="124"/>
    </location>
</feature>
<proteinExistence type="predicted"/>
<name>A0A0R2D275_9LACO</name>
<protein>
    <submittedName>
        <fullName evidence="2">Membrane protein</fullName>
    </submittedName>
</protein>
<evidence type="ECO:0000313" key="3">
    <source>
        <dbReference type="Proteomes" id="UP000051256"/>
    </source>
</evidence>
<feature type="transmembrane region" description="Helical" evidence="1">
    <location>
        <begin position="190"/>
        <end position="207"/>
    </location>
</feature>
<keyword evidence="3" id="KW-1185">Reference proteome</keyword>
<organism evidence="2 3">
    <name type="scientific">Lentilactobacillus senioris DSM 24302 = JCM 17472</name>
    <dbReference type="NCBI Taxonomy" id="1423802"/>
    <lineage>
        <taxon>Bacteria</taxon>
        <taxon>Bacillati</taxon>
        <taxon>Bacillota</taxon>
        <taxon>Bacilli</taxon>
        <taxon>Lactobacillales</taxon>
        <taxon>Lactobacillaceae</taxon>
        <taxon>Lentilactobacillus</taxon>
    </lineage>
</organism>
<evidence type="ECO:0000313" key="2">
    <source>
        <dbReference type="EMBL" id="KRM94188.1"/>
    </source>
</evidence>
<keyword evidence="1" id="KW-1133">Transmembrane helix</keyword>
<accession>A0A0R2D275</accession>
<comment type="caution">
    <text evidence="2">The sequence shown here is derived from an EMBL/GenBank/DDBJ whole genome shotgun (WGS) entry which is preliminary data.</text>
</comment>
<dbReference type="Pfam" id="PF22564">
    <property type="entry name" value="HAAS"/>
    <property type="match status" value="1"/>
</dbReference>
<dbReference type="PATRIC" id="fig|1423802.4.peg.1151"/>
<dbReference type="STRING" id="1423802.FC56_GL001136"/>